<accession>A0A5B6VLK4</accession>
<comment type="caution">
    <text evidence="1">The sequence shown here is derived from an EMBL/GenBank/DDBJ whole genome shotgun (WGS) entry which is preliminary data.</text>
</comment>
<name>A0A5B6VLK4_9ROSI</name>
<evidence type="ECO:0000313" key="2">
    <source>
        <dbReference type="Proteomes" id="UP000325315"/>
    </source>
</evidence>
<evidence type="ECO:0000313" key="1">
    <source>
        <dbReference type="EMBL" id="KAA3469983.1"/>
    </source>
</evidence>
<reference evidence="2" key="1">
    <citation type="journal article" date="2019" name="Plant Biotechnol. J.">
        <title>Genome sequencing of the Australian wild diploid species Gossypium australe highlights disease resistance and delayed gland morphogenesis.</title>
        <authorList>
            <person name="Cai Y."/>
            <person name="Cai X."/>
            <person name="Wang Q."/>
            <person name="Wang P."/>
            <person name="Zhang Y."/>
            <person name="Cai C."/>
            <person name="Xu Y."/>
            <person name="Wang K."/>
            <person name="Zhou Z."/>
            <person name="Wang C."/>
            <person name="Geng S."/>
            <person name="Li B."/>
            <person name="Dong Q."/>
            <person name="Hou Y."/>
            <person name="Wang H."/>
            <person name="Ai P."/>
            <person name="Liu Z."/>
            <person name="Yi F."/>
            <person name="Sun M."/>
            <person name="An G."/>
            <person name="Cheng J."/>
            <person name="Zhang Y."/>
            <person name="Shi Q."/>
            <person name="Xie Y."/>
            <person name="Shi X."/>
            <person name="Chang Y."/>
            <person name="Huang F."/>
            <person name="Chen Y."/>
            <person name="Hong S."/>
            <person name="Mi L."/>
            <person name="Sun Q."/>
            <person name="Zhang L."/>
            <person name="Zhou B."/>
            <person name="Peng R."/>
            <person name="Zhang X."/>
            <person name="Liu F."/>
        </authorList>
    </citation>
    <scope>NUCLEOTIDE SEQUENCE [LARGE SCALE GENOMIC DNA]</scope>
    <source>
        <strain evidence="2">cv. PA1801</strain>
    </source>
</reference>
<proteinExistence type="predicted"/>
<keyword evidence="2" id="KW-1185">Reference proteome</keyword>
<sequence length="74" mass="8331">MNLAQQDQIDGAANAQNPILFVDDRNSAIRQNIDSFKMAGVIEDAVRLKLISYSLTDRARAWLKSLLPNWLNDS</sequence>
<gene>
    <name evidence="1" type="ORF">EPI10_015726</name>
</gene>
<dbReference type="AlphaFoldDB" id="A0A5B6VLK4"/>
<protein>
    <submittedName>
        <fullName evidence="1">Uncharacterized protein</fullName>
    </submittedName>
</protein>
<dbReference type="OrthoDB" id="1417698at2759"/>
<organism evidence="1 2">
    <name type="scientific">Gossypium australe</name>
    <dbReference type="NCBI Taxonomy" id="47621"/>
    <lineage>
        <taxon>Eukaryota</taxon>
        <taxon>Viridiplantae</taxon>
        <taxon>Streptophyta</taxon>
        <taxon>Embryophyta</taxon>
        <taxon>Tracheophyta</taxon>
        <taxon>Spermatophyta</taxon>
        <taxon>Magnoliopsida</taxon>
        <taxon>eudicotyledons</taxon>
        <taxon>Gunneridae</taxon>
        <taxon>Pentapetalae</taxon>
        <taxon>rosids</taxon>
        <taxon>malvids</taxon>
        <taxon>Malvales</taxon>
        <taxon>Malvaceae</taxon>
        <taxon>Malvoideae</taxon>
        <taxon>Gossypium</taxon>
    </lineage>
</organism>
<dbReference type="Proteomes" id="UP000325315">
    <property type="component" value="Unassembled WGS sequence"/>
</dbReference>
<dbReference type="EMBL" id="SMMG02000006">
    <property type="protein sequence ID" value="KAA3469983.1"/>
    <property type="molecule type" value="Genomic_DNA"/>
</dbReference>